<proteinExistence type="predicted"/>
<sequence>MKRFKIGEFDVDVSRCRISSGEYEIFLEPKVMDVLYYLFRYKGEVVSQEQIFTSVWPSSTFNPSSVQRCIALLRKALKEDSKCAKFLVTHPKRGYCLELPNNIIEKRRGTPCAYVLIGVVILGIWILFAPQSIKTDFSKLLPVTSHEANETFLSLSPNG</sequence>
<evidence type="ECO:0000256" key="2">
    <source>
        <dbReference type="PROSITE-ProRule" id="PRU01091"/>
    </source>
</evidence>
<organism evidence="5 6">
    <name type="scientific">Pseudoalteromonas ruthenica</name>
    <dbReference type="NCBI Taxonomy" id="151081"/>
    <lineage>
        <taxon>Bacteria</taxon>
        <taxon>Pseudomonadati</taxon>
        <taxon>Pseudomonadota</taxon>
        <taxon>Gammaproteobacteria</taxon>
        <taxon>Alteromonadales</taxon>
        <taxon>Pseudoalteromonadaceae</taxon>
        <taxon>Pseudoalteromonas</taxon>
    </lineage>
</organism>
<keyword evidence="1 2" id="KW-0238">DNA-binding</keyword>
<dbReference type="SUPFAM" id="SSF46894">
    <property type="entry name" value="C-terminal effector domain of the bipartite response regulators"/>
    <property type="match status" value="1"/>
</dbReference>
<feature type="domain" description="OmpR/PhoB-type" evidence="4">
    <location>
        <begin position="1"/>
        <end position="99"/>
    </location>
</feature>
<keyword evidence="3" id="KW-0812">Transmembrane</keyword>
<evidence type="ECO:0000256" key="3">
    <source>
        <dbReference type="SAM" id="Phobius"/>
    </source>
</evidence>
<protein>
    <submittedName>
        <fullName evidence="5">TolB protein</fullName>
    </submittedName>
</protein>
<evidence type="ECO:0000313" key="5">
    <source>
        <dbReference type="EMBL" id="TMP76089.1"/>
    </source>
</evidence>
<dbReference type="GO" id="GO:0003677">
    <property type="term" value="F:DNA binding"/>
    <property type="evidence" value="ECO:0007669"/>
    <property type="project" value="UniProtKB-UniRule"/>
</dbReference>
<reference evidence="6" key="2">
    <citation type="submission" date="2019-06" db="EMBL/GenBank/DDBJ databases">
        <title>Co-occurence of chitin degradation, pigmentation and bioactivity in marine Pseudoalteromonas.</title>
        <authorList>
            <person name="Sonnenschein E.C."/>
            <person name="Bech P.K."/>
        </authorList>
    </citation>
    <scope>NUCLEOTIDE SEQUENCE [LARGE SCALE GENOMIC DNA]</scope>
    <source>
        <strain evidence="6">S2897</strain>
    </source>
</reference>
<dbReference type="AlphaFoldDB" id="A0A5S3YL51"/>
<dbReference type="EMBL" id="PNCG01000610">
    <property type="protein sequence ID" value="TMP76089.1"/>
    <property type="molecule type" value="Genomic_DNA"/>
</dbReference>
<dbReference type="GO" id="GO:0000160">
    <property type="term" value="P:phosphorelay signal transduction system"/>
    <property type="evidence" value="ECO:0007669"/>
    <property type="project" value="InterPro"/>
</dbReference>
<dbReference type="Pfam" id="PF00486">
    <property type="entry name" value="Trans_reg_C"/>
    <property type="match status" value="1"/>
</dbReference>
<feature type="non-terminal residue" evidence="5">
    <location>
        <position position="159"/>
    </location>
</feature>
<evidence type="ECO:0000259" key="4">
    <source>
        <dbReference type="PROSITE" id="PS51755"/>
    </source>
</evidence>
<feature type="transmembrane region" description="Helical" evidence="3">
    <location>
        <begin position="112"/>
        <end position="133"/>
    </location>
</feature>
<feature type="DNA-binding region" description="OmpR/PhoB-type" evidence="2">
    <location>
        <begin position="1"/>
        <end position="99"/>
    </location>
</feature>
<keyword evidence="3" id="KW-1133">Transmembrane helix</keyword>
<dbReference type="CDD" id="cd00383">
    <property type="entry name" value="trans_reg_C"/>
    <property type="match status" value="1"/>
</dbReference>
<dbReference type="Proteomes" id="UP000305874">
    <property type="component" value="Unassembled WGS sequence"/>
</dbReference>
<dbReference type="RefSeq" id="WP_171041961.1">
    <property type="nucleotide sequence ID" value="NZ_PNCG01000610.1"/>
</dbReference>
<dbReference type="PROSITE" id="PS51755">
    <property type="entry name" value="OMPR_PHOB"/>
    <property type="match status" value="1"/>
</dbReference>
<dbReference type="Gene3D" id="1.10.10.10">
    <property type="entry name" value="Winged helix-like DNA-binding domain superfamily/Winged helix DNA-binding domain"/>
    <property type="match status" value="1"/>
</dbReference>
<dbReference type="SMART" id="SM00862">
    <property type="entry name" value="Trans_reg_C"/>
    <property type="match status" value="1"/>
</dbReference>
<gene>
    <name evidence="5" type="ORF">CWC05_21715</name>
</gene>
<dbReference type="GO" id="GO:0006355">
    <property type="term" value="P:regulation of DNA-templated transcription"/>
    <property type="evidence" value="ECO:0007669"/>
    <property type="project" value="InterPro"/>
</dbReference>
<reference evidence="5 6" key="1">
    <citation type="submission" date="2017-12" db="EMBL/GenBank/DDBJ databases">
        <authorList>
            <person name="Paulsen S."/>
            <person name="Gram L.K."/>
        </authorList>
    </citation>
    <scope>NUCLEOTIDE SEQUENCE [LARGE SCALE GENOMIC DNA]</scope>
    <source>
        <strain evidence="5 6">S2897</strain>
    </source>
</reference>
<name>A0A5S3YL51_9GAMM</name>
<accession>A0A5S3YL51</accession>
<dbReference type="InterPro" id="IPR001867">
    <property type="entry name" value="OmpR/PhoB-type_DNA-bd"/>
</dbReference>
<evidence type="ECO:0000256" key="1">
    <source>
        <dbReference type="ARBA" id="ARBA00023125"/>
    </source>
</evidence>
<comment type="caution">
    <text evidence="5">The sequence shown here is derived from an EMBL/GenBank/DDBJ whole genome shotgun (WGS) entry which is preliminary data.</text>
</comment>
<dbReference type="InterPro" id="IPR016032">
    <property type="entry name" value="Sig_transdc_resp-reg_C-effctor"/>
</dbReference>
<dbReference type="InterPro" id="IPR036388">
    <property type="entry name" value="WH-like_DNA-bd_sf"/>
</dbReference>
<evidence type="ECO:0000313" key="6">
    <source>
        <dbReference type="Proteomes" id="UP000305874"/>
    </source>
</evidence>
<keyword evidence="3" id="KW-0472">Membrane</keyword>